<dbReference type="SUPFAM" id="SSF57756">
    <property type="entry name" value="Retrovirus zinc finger-like domains"/>
    <property type="match status" value="1"/>
</dbReference>
<evidence type="ECO:0000259" key="3">
    <source>
        <dbReference type="PROSITE" id="PS50158"/>
    </source>
</evidence>
<feature type="compositionally biased region" description="Low complexity" evidence="2">
    <location>
        <begin position="22"/>
        <end position="37"/>
    </location>
</feature>
<dbReference type="Pfam" id="PF00098">
    <property type="entry name" value="zf-CCHC"/>
    <property type="match status" value="1"/>
</dbReference>
<dbReference type="Proteomes" id="UP000076744">
    <property type="component" value="Unassembled WGS sequence"/>
</dbReference>
<proteinExistence type="predicted"/>
<dbReference type="Gene3D" id="4.10.60.10">
    <property type="entry name" value="Zinc finger, CCHC-type"/>
    <property type="match status" value="1"/>
</dbReference>
<dbReference type="InterPro" id="IPR036875">
    <property type="entry name" value="Znf_CCHC_sf"/>
</dbReference>
<sequence length="257" mass="27848">MAPDTPKGASSRLLTMKFMQRAIASNSAPASPESEPGSAKKRKLEHGSPASRLSMNFDQASVDAAVQAREAARHAALQQHATGDTHWVLKTKFEKPTTVKPAKVARKIVYVGYGDIDSDNDDGDGADVAANGRTSSKPKPKPKTERSQNPSDDESGDDSGDDSDDSEDSNPRKRKQPGSQQNQSRSRSRSRNAADPRAKDLRDKRRKKDVRSNNNITSISGSSDKAAKSKSMTCYNCHQSGHKSSDCPRRKPGGRSK</sequence>
<dbReference type="GO" id="GO:0008270">
    <property type="term" value="F:zinc ion binding"/>
    <property type="evidence" value="ECO:0007669"/>
    <property type="project" value="UniProtKB-KW"/>
</dbReference>
<comment type="caution">
    <text evidence="4">The sequence shown here is derived from an EMBL/GenBank/DDBJ whole genome shotgun (WGS) entry which is preliminary data.</text>
</comment>
<dbReference type="EMBL" id="AZHB01000001">
    <property type="protein sequence ID" value="OAA74118.1"/>
    <property type="molecule type" value="Genomic_DNA"/>
</dbReference>
<keyword evidence="1" id="KW-0862">Zinc</keyword>
<keyword evidence="1" id="KW-0863">Zinc-finger</keyword>
<feature type="domain" description="CCHC-type" evidence="3">
    <location>
        <begin position="234"/>
        <end position="249"/>
    </location>
</feature>
<dbReference type="OrthoDB" id="427960at2759"/>
<dbReference type="PROSITE" id="PS50158">
    <property type="entry name" value="ZF_CCHC"/>
    <property type="match status" value="1"/>
</dbReference>
<feature type="compositionally biased region" description="Acidic residues" evidence="2">
    <location>
        <begin position="151"/>
        <end position="168"/>
    </location>
</feature>
<evidence type="ECO:0000313" key="5">
    <source>
        <dbReference type="Proteomes" id="UP000076744"/>
    </source>
</evidence>
<gene>
    <name evidence="4" type="ORF">ISF_01019</name>
</gene>
<dbReference type="RefSeq" id="XP_018709076.1">
    <property type="nucleotide sequence ID" value="XM_018844626.1"/>
</dbReference>
<feature type="region of interest" description="Disordered" evidence="2">
    <location>
        <begin position="21"/>
        <end position="56"/>
    </location>
</feature>
<feature type="region of interest" description="Disordered" evidence="2">
    <location>
        <begin position="75"/>
        <end position="101"/>
    </location>
</feature>
<dbReference type="InterPro" id="IPR001878">
    <property type="entry name" value="Znf_CCHC"/>
</dbReference>
<dbReference type="STRING" id="1081104.A0A168ERA1"/>
<feature type="compositionally biased region" description="Acidic residues" evidence="2">
    <location>
        <begin position="116"/>
        <end position="125"/>
    </location>
</feature>
<reference evidence="4 5" key="1">
    <citation type="journal article" date="2016" name="Genome Biol. Evol.">
        <title>Divergent and convergent evolution of fungal pathogenicity.</title>
        <authorList>
            <person name="Shang Y."/>
            <person name="Xiao G."/>
            <person name="Zheng P."/>
            <person name="Cen K."/>
            <person name="Zhan S."/>
            <person name="Wang C."/>
        </authorList>
    </citation>
    <scope>NUCLEOTIDE SEQUENCE [LARGE SCALE GENOMIC DNA]</scope>
    <source>
        <strain evidence="4 5">ARSEF 2679</strain>
    </source>
</reference>
<keyword evidence="5" id="KW-1185">Reference proteome</keyword>
<dbReference type="AlphaFoldDB" id="A0A168ERA1"/>
<name>A0A168ERA1_CORFA</name>
<feature type="compositionally biased region" description="Low complexity" evidence="2">
    <location>
        <begin position="179"/>
        <end position="191"/>
    </location>
</feature>
<accession>A0A168ERA1</accession>
<organism evidence="4 5">
    <name type="scientific">Cordyceps fumosorosea (strain ARSEF 2679)</name>
    <name type="common">Isaria fumosorosea</name>
    <dbReference type="NCBI Taxonomy" id="1081104"/>
    <lineage>
        <taxon>Eukaryota</taxon>
        <taxon>Fungi</taxon>
        <taxon>Dikarya</taxon>
        <taxon>Ascomycota</taxon>
        <taxon>Pezizomycotina</taxon>
        <taxon>Sordariomycetes</taxon>
        <taxon>Hypocreomycetidae</taxon>
        <taxon>Hypocreales</taxon>
        <taxon>Cordycipitaceae</taxon>
        <taxon>Cordyceps</taxon>
    </lineage>
</organism>
<evidence type="ECO:0000313" key="4">
    <source>
        <dbReference type="EMBL" id="OAA74118.1"/>
    </source>
</evidence>
<dbReference type="SMART" id="SM00343">
    <property type="entry name" value="ZnF_C2HC"/>
    <property type="match status" value="1"/>
</dbReference>
<feature type="compositionally biased region" description="Low complexity" evidence="2">
    <location>
        <begin position="212"/>
        <end position="224"/>
    </location>
</feature>
<keyword evidence="1" id="KW-0479">Metal-binding</keyword>
<feature type="compositionally biased region" description="Basic and acidic residues" evidence="2">
    <location>
        <begin position="192"/>
        <end position="203"/>
    </location>
</feature>
<dbReference type="GeneID" id="30017311"/>
<feature type="region of interest" description="Disordered" evidence="2">
    <location>
        <begin position="113"/>
        <end position="257"/>
    </location>
</feature>
<dbReference type="GO" id="GO:0003676">
    <property type="term" value="F:nucleic acid binding"/>
    <property type="evidence" value="ECO:0007669"/>
    <property type="project" value="InterPro"/>
</dbReference>
<evidence type="ECO:0000256" key="1">
    <source>
        <dbReference type="PROSITE-ProRule" id="PRU00047"/>
    </source>
</evidence>
<evidence type="ECO:0000256" key="2">
    <source>
        <dbReference type="SAM" id="MobiDB-lite"/>
    </source>
</evidence>
<protein>
    <submittedName>
        <fullName evidence="4">Zinc finger domain-containing protein, CCHC-type</fullName>
    </submittedName>
</protein>